<feature type="compositionally biased region" description="Polar residues" evidence="1">
    <location>
        <begin position="1"/>
        <end position="10"/>
    </location>
</feature>
<proteinExistence type="predicted"/>
<keyword evidence="3" id="KW-1185">Reference proteome</keyword>
<comment type="caution">
    <text evidence="2">The sequence shown here is derived from an EMBL/GenBank/DDBJ whole genome shotgun (WGS) entry which is preliminary data.</text>
</comment>
<reference evidence="2 3" key="1">
    <citation type="journal article" date="2020" name="IScience">
        <title>Genome Sequencing of the Endangered Kingdonia uniflora (Circaeasteraceae, Ranunculales) Reveals Potential Mechanisms of Evolutionary Specialization.</title>
        <authorList>
            <person name="Sun Y."/>
            <person name="Deng T."/>
            <person name="Zhang A."/>
            <person name="Moore M.J."/>
            <person name="Landis J.B."/>
            <person name="Lin N."/>
            <person name="Zhang H."/>
            <person name="Zhang X."/>
            <person name="Huang J."/>
            <person name="Zhang X."/>
            <person name="Sun H."/>
            <person name="Wang H."/>
        </authorList>
    </citation>
    <scope>NUCLEOTIDE SEQUENCE [LARGE SCALE GENOMIC DNA]</scope>
    <source>
        <strain evidence="2">TB1705</strain>
        <tissue evidence="2">Leaf</tissue>
    </source>
</reference>
<evidence type="ECO:0000313" key="3">
    <source>
        <dbReference type="Proteomes" id="UP000541444"/>
    </source>
</evidence>
<accession>A0A7J7MYX3</accession>
<organism evidence="2 3">
    <name type="scientific">Kingdonia uniflora</name>
    <dbReference type="NCBI Taxonomy" id="39325"/>
    <lineage>
        <taxon>Eukaryota</taxon>
        <taxon>Viridiplantae</taxon>
        <taxon>Streptophyta</taxon>
        <taxon>Embryophyta</taxon>
        <taxon>Tracheophyta</taxon>
        <taxon>Spermatophyta</taxon>
        <taxon>Magnoliopsida</taxon>
        <taxon>Ranunculales</taxon>
        <taxon>Circaeasteraceae</taxon>
        <taxon>Kingdonia</taxon>
    </lineage>
</organism>
<dbReference type="EMBL" id="JACGCM010001166">
    <property type="protein sequence ID" value="KAF6160131.1"/>
    <property type="molecule type" value="Genomic_DNA"/>
</dbReference>
<dbReference type="AlphaFoldDB" id="A0A7J7MYX3"/>
<gene>
    <name evidence="2" type="ORF">GIB67_016567</name>
</gene>
<evidence type="ECO:0000313" key="2">
    <source>
        <dbReference type="EMBL" id="KAF6160131.1"/>
    </source>
</evidence>
<dbReference type="Proteomes" id="UP000541444">
    <property type="component" value="Unassembled WGS sequence"/>
</dbReference>
<feature type="region of interest" description="Disordered" evidence="1">
    <location>
        <begin position="1"/>
        <end position="42"/>
    </location>
</feature>
<evidence type="ECO:0000256" key="1">
    <source>
        <dbReference type="SAM" id="MobiDB-lite"/>
    </source>
</evidence>
<sequence length="213" mass="24020">MEAQAKSAQAVNIPRGSKFETESAQATLEAQPPLPNISPDSDMNIPIIGGYSESEGVTRNEDCNLEAELRQKSSLDDCNQSLSVELNKKCKENESLKVVNALLMEQIDLHLLLATPLVVLQSHQHVPNITQAKKYDDLLSVHEDVKKLIVKEDFRKKLVNAKDKMMSLEVNNNEWEVWRQTIKKTLASEGMGNIDDPTIEELFDQNERFFTIA</sequence>
<name>A0A7J7MYX3_9MAGN</name>
<protein>
    <submittedName>
        <fullName evidence="2">Uncharacterized protein</fullName>
    </submittedName>
</protein>